<accession>A0A7W0C6Z2</accession>
<keyword evidence="2" id="KW-1185">Reference proteome</keyword>
<dbReference type="EMBL" id="JACDUS010000001">
    <property type="protein sequence ID" value="MBA2880252.1"/>
    <property type="molecule type" value="Genomic_DNA"/>
</dbReference>
<gene>
    <name evidence="1" type="ORF">HNR65_000559</name>
</gene>
<sequence length="92" mass="10176">MQGFCRGFCFHVPAIPAFAQGVKGCAGSGHFPMGGILHQLWPKKEEIISNLLHCGIIAGKLIYCPLFVRKEALRPGSVFSLLTVYGFIKWLR</sequence>
<evidence type="ECO:0000313" key="1">
    <source>
        <dbReference type="EMBL" id="MBA2880252.1"/>
    </source>
</evidence>
<name>A0A7W0C6Z2_9BACT</name>
<dbReference type="AlphaFoldDB" id="A0A7W0C6Z2"/>
<dbReference type="Proteomes" id="UP000525298">
    <property type="component" value="Unassembled WGS sequence"/>
</dbReference>
<evidence type="ECO:0000313" key="2">
    <source>
        <dbReference type="Proteomes" id="UP000525298"/>
    </source>
</evidence>
<organism evidence="1 2">
    <name type="scientific">Desulfosalsimonas propionicica</name>
    <dbReference type="NCBI Taxonomy" id="332175"/>
    <lineage>
        <taxon>Bacteria</taxon>
        <taxon>Pseudomonadati</taxon>
        <taxon>Thermodesulfobacteriota</taxon>
        <taxon>Desulfobacteria</taxon>
        <taxon>Desulfobacterales</taxon>
        <taxon>Desulfosalsimonadaceae</taxon>
        <taxon>Desulfosalsimonas</taxon>
    </lineage>
</organism>
<proteinExistence type="predicted"/>
<comment type="caution">
    <text evidence="1">The sequence shown here is derived from an EMBL/GenBank/DDBJ whole genome shotgun (WGS) entry which is preliminary data.</text>
</comment>
<dbReference type="RefSeq" id="WP_181549902.1">
    <property type="nucleotide sequence ID" value="NZ_JACDUS010000001.1"/>
</dbReference>
<protein>
    <submittedName>
        <fullName evidence="1">Uncharacterized protein</fullName>
    </submittedName>
</protein>
<reference evidence="1 2" key="1">
    <citation type="submission" date="2020-07" db="EMBL/GenBank/DDBJ databases">
        <title>Genomic Encyclopedia of Type Strains, Phase IV (KMG-IV): sequencing the most valuable type-strain genomes for metagenomic binning, comparative biology and taxonomic classification.</title>
        <authorList>
            <person name="Goeker M."/>
        </authorList>
    </citation>
    <scope>NUCLEOTIDE SEQUENCE [LARGE SCALE GENOMIC DNA]</scope>
    <source>
        <strain evidence="1 2">DSM 17721</strain>
    </source>
</reference>